<dbReference type="RefSeq" id="WP_011849974.1">
    <property type="nucleotide sequence ID" value="NC_009073.1"/>
</dbReference>
<keyword evidence="2" id="KW-1185">Reference proteome</keyword>
<dbReference type="HOGENOM" id="CLU_887448_0_0_2"/>
<accession>A3MVP9</accession>
<name>A3MVP9_PYRCJ</name>
<protein>
    <submittedName>
        <fullName evidence="1">Uncharacterized protein</fullName>
    </submittedName>
</protein>
<organism evidence="1 2">
    <name type="scientific">Pyrobaculum calidifontis (strain DSM 21063 / JCM 11548 / VA1)</name>
    <dbReference type="NCBI Taxonomy" id="410359"/>
    <lineage>
        <taxon>Archaea</taxon>
        <taxon>Thermoproteota</taxon>
        <taxon>Thermoprotei</taxon>
        <taxon>Thermoproteales</taxon>
        <taxon>Thermoproteaceae</taxon>
        <taxon>Pyrobaculum</taxon>
    </lineage>
</organism>
<sequence length="313" mass="36085">MELFRCIFSFLTRMITICSLDKNTLHSKFIDLCTRYLQNIKIKFFIEICQKIAKELLKTQYEDTALELLKITISETQVIDSDLASSRIIAHLLENNLANAIEEYRKMQRIIISDPYNWALVSGLLMLHGADTKEDFYKARNALLHSHPYYQIVLKCLKEGQCDVENCIKVWNHYLSKCDVTDHIVCAASVLMAIVMEKECSKLLRAAKSRNAFKKYVNEKLGTNHAHNLFRETEEDLELEITLASSELVEIIRLIAEGHMDKAKIIAEHKQVTSMRNRTLWARLAKSLSKENTSKHIDDTKRILAKLALLSLP</sequence>
<gene>
    <name evidence="1" type="ordered locus">Pcal_1292</name>
</gene>
<evidence type="ECO:0000313" key="1">
    <source>
        <dbReference type="EMBL" id="ABO08716.1"/>
    </source>
</evidence>
<dbReference type="Proteomes" id="UP000001431">
    <property type="component" value="Chromosome"/>
</dbReference>
<dbReference type="AlphaFoldDB" id="A3MVP9"/>
<dbReference type="EMBL" id="CP000561">
    <property type="protein sequence ID" value="ABO08716.1"/>
    <property type="molecule type" value="Genomic_DNA"/>
</dbReference>
<proteinExistence type="predicted"/>
<reference evidence="1" key="1">
    <citation type="submission" date="2007-02" db="EMBL/GenBank/DDBJ databases">
        <title>Complete sequence of Pyrobaculum calidifontis JCM 11548.</title>
        <authorList>
            <consortium name="US DOE Joint Genome Institute"/>
            <person name="Copeland A."/>
            <person name="Lucas S."/>
            <person name="Lapidus A."/>
            <person name="Barry K."/>
            <person name="Glavina del Rio T."/>
            <person name="Dalin E."/>
            <person name="Tice H."/>
            <person name="Pitluck S."/>
            <person name="Chain P."/>
            <person name="Malfatti S."/>
            <person name="Shin M."/>
            <person name="Vergez L."/>
            <person name="Schmutz J."/>
            <person name="Larimer F."/>
            <person name="Land M."/>
            <person name="Hauser L."/>
            <person name="Kyrpides N."/>
            <person name="Mikhailova N."/>
            <person name="Cozen A.E."/>
            <person name="Fitz-Gibbon S.T."/>
            <person name="House C.H."/>
            <person name="Saltikov C."/>
            <person name="Lowe T.M."/>
            <person name="Richardson P."/>
        </authorList>
    </citation>
    <scope>NUCLEOTIDE SEQUENCE [LARGE SCALE GENOMIC DNA]</scope>
    <source>
        <strain evidence="1">JCM 11548</strain>
    </source>
</reference>
<dbReference type="GeneID" id="4908929"/>
<dbReference type="KEGG" id="pcl:Pcal_1292"/>
<evidence type="ECO:0000313" key="2">
    <source>
        <dbReference type="Proteomes" id="UP000001431"/>
    </source>
</evidence>
<dbReference type="eggNOG" id="arCOG07852">
    <property type="taxonomic scope" value="Archaea"/>
</dbReference>